<keyword evidence="4" id="KW-1185">Reference proteome</keyword>
<gene>
    <name evidence="3" type="ORF">ACH49Z_13790</name>
</gene>
<dbReference type="InterPro" id="IPR057666">
    <property type="entry name" value="DrpA_SLOG"/>
</dbReference>
<organism evidence="3 4">
    <name type="scientific">Nocardia testacea</name>
    <dbReference type="NCBI Taxonomy" id="248551"/>
    <lineage>
        <taxon>Bacteria</taxon>
        <taxon>Bacillati</taxon>
        <taxon>Actinomycetota</taxon>
        <taxon>Actinomycetes</taxon>
        <taxon>Mycobacteriales</taxon>
        <taxon>Nocardiaceae</taxon>
        <taxon>Nocardia</taxon>
    </lineage>
</organism>
<comment type="similarity">
    <text evidence="1">Belongs to the DprA/Smf family.</text>
</comment>
<protein>
    <submittedName>
        <fullName evidence="3">DNA-processing protein DprA</fullName>
    </submittedName>
</protein>
<dbReference type="Proteomes" id="UP001611494">
    <property type="component" value="Unassembled WGS sequence"/>
</dbReference>
<accession>A0ABW7W191</accession>
<evidence type="ECO:0000256" key="1">
    <source>
        <dbReference type="ARBA" id="ARBA00006525"/>
    </source>
</evidence>
<reference evidence="3 4" key="1">
    <citation type="submission" date="2024-10" db="EMBL/GenBank/DDBJ databases">
        <title>The Natural Products Discovery Center: Release of the First 8490 Sequenced Strains for Exploring Actinobacteria Biosynthetic Diversity.</title>
        <authorList>
            <person name="Kalkreuter E."/>
            <person name="Kautsar S.A."/>
            <person name="Yang D."/>
            <person name="Bader C.D."/>
            <person name="Teijaro C.N."/>
            <person name="Fluegel L."/>
            <person name="Davis C.M."/>
            <person name="Simpson J.R."/>
            <person name="Lauterbach L."/>
            <person name="Steele A.D."/>
            <person name="Gui C."/>
            <person name="Meng S."/>
            <person name="Li G."/>
            <person name="Viehrig K."/>
            <person name="Ye F."/>
            <person name="Su P."/>
            <person name="Kiefer A.F."/>
            <person name="Nichols A."/>
            <person name="Cepeda A.J."/>
            <person name="Yan W."/>
            <person name="Fan B."/>
            <person name="Jiang Y."/>
            <person name="Adhikari A."/>
            <person name="Zheng C.-J."/>
            <person name="Schuster L."/>
            <person name="Cowan T.M."/>
            <person name="Smanski M.J."/>
            <person name="Chevrette M.G."/>
            <person name="De Carvalho L.P.S."/>
            <person name="Shen B."/>
        </authorList>
    </citation>
    <scope>NUCLEOTIDE SEQUENCE [LARGE SCALE GENOMIC DNA]</scope>
    <source>
        <strain evidence="3 4">NPDC019377</strain>
    </source>
</reference>
<evidence type="ECO:0000259" key="2">
    <source>
        <dbReference type="Pfam" id="PF02481"/>
    </source>
</evidence>
<comment type="caution">
    <text evidence="3">The sequence shown here is derived from an EMBL/GenBank/DDBJ whole genome shotgun (WGS) entry which is preliminary data.</text>
</comment>
<dbReference type="Gene3D" id="3.40.50.450">
    <property type="match status" value="1"/>
</dbReference>
<dbReference type="PANTHER" id="PTHR43022">
    <property type="entry name" value="PROTEIN SMF"/>
    <property type="match status" value="1"/>
</dbReference>
<dbReference type="RefSeq" id="WP_397062257.1">
    <property type="nucleotide sequence ID" value="NZ_JBIRYL010000002.1"/>
</dbReference>
<feature type="domain" description="Smf/DprA SLOG" evidence="2">
    <location>
        <begin position="84"/>
        <end position="259"/>
    </location>
</feature>
<dbReference type="PANTHER" id="PTHR43022:SF1">
    <property type="entry name" value="PROTEIN SMF"/>
    <property type="match status" value="1"/>
</dbReference>
<name>A0ABW7W191_9NOCA</name>
<evidence type="ECO:0000313" key="4">
    <source>
        <dbReference type="Proteomes" id="UP001611494"/>
    </source>
</evidence>
<sequence>MSVPLVGKWDDAERAALMALLRTRPQSIKPTELVDRITTTGSALEVWHELRPSTLFDETEADTSPLAVAKADVARWASAEYDFHTFADATYPDRLRSVRQMPPFVFTWGEQETSDIRVSVVGTRTPSKLGMAFAKELAVLLVDSEVTVVAGLARGIDTVAHETAMSAHGRTVAVLGNGVEYHYPRENAALQHRIRREGGMLLSQYEPQDRPAKWTFPARNITMSAYGHATVVVEAGERSGTRIQATEAVGHGRPVIMTEFVAATNWGRDLVGQPGVFVANTPAEAVQQIEMVVGREHRIAELTAPGHW</sequence>
<dbReference type="InterPro" id="IPR003488">
    <property type="entry name" value="DprA"/>
</dbReference>
<dbReference type="EMBL" id="JBIRYL010000002">
    <property type="protein sequence ID" value="MFI2230912.1"/>
    <property type="molecule type" value="Genomic_DNA"/>
</dbReference>
<evidence type="ECO:0000313" key="3">
    <source>
        <dbReference type="EMBL" id="MFI2230912.1"/>
    </source>
</evidence>
<dbReference type="SUPFAM" id="SSF102405">
    <property type="entry name" value="MCP/YpsA-like"/>
    <property type="match status" value="1"/>
</dbReference>
<proteinExistence type="inferred from homology"/>
<dbReference type="Pfam" id="PF02481">
    <property type="entry name" value="DNA_processg_A"/>
    <property type="match status" value="1"/>
</dbReference>